<dbReference type="PANTHER" id="PTHR42076:SF1">
    <property type="entry name" value="CYANOVIRIN-N DOMAIN-CONTAINING PROTEIN"/>
    <property type="match status" value="1"/>
</dbReference>
<dbReference type="InterPro" id="IPR011058">
    <property type="entry name" value="Cyanovirin-N"/>
</dbReference>
<dbReference type="GeneID" id="26233178"/>
<dbReference type="KEGG" id="pdp:PDIP_48610"/>
<evidence type="ECO:0000313" key="2">
    <source>
        <dbReference type="EMBL" id="QQK43570.1"/>
    </source>
</evidence>
<dbReference type="SMART" id="SM01111">
    <property type="entry name" value="CVNH"/>
    <property type="match status" value="1"/>
</dbReference>
<evidence type="ECO:0000313" key="3">
    <source>
        <dbReference type="Proteomes" id="UP000595662"/>
    </source>
</evidence>
<proteinExistence type="predicted"/>
<dbReference type="OMA" id="EWNDSEI"/>
<dbReference type="VEuPathDB" id="FungiDB:PDIP_48610"/>
<accession>A0A7T6XM23</accession>
<organism evidence="2 3">
    <name type="scientific">Penicillium digitatum</name>
    <name type="common">Green mold</name>
    <dbReference type="NCBI Taxonomy" id="36651"/>
    <lineage>
        <taxon>Eukaryota</taxon>
        <taxon>Fungi</taxon>
        <taxon>Dikarya</taxon>
        <taxon>Ascomycota</taxon>
        <taxon>Pezizomycotina</taxon>
        <taxon>Eurotiomycetes</taxon>
        <taxon>Eurotiomycetidae</taxon>
        <taxon>Eurotiales</taxon>
        <taxon>Aspergillaceae</taxon>
        <taxon>Penicillium</taxon>
    </lineage>
</organism>
<name>A0A7T6XM23_PENDI</name>
<dbReference type="PANTHER" id="PTHR42076">
    <property type="entry name" value="CYANOVIRIN-N HOMOLOG"/>
    <property type="match status" value="1"/>
</dbReference>
<dbReference type="EMBL" id="CP060775">
    <property type="protein sequence ID" value="QQK43570.1"/>
    <property type="molecule type" value="Genomic_DNA"/>
</dbReference>
<dbReference type="RefSeq" id="XP_014533855.1">
    <property type="nucleotide sequence ID" value="XM_014678369.1"/>
</dbReference>
<sequence length="106" mass="11824">MSFHETSTHIELEEGHILRAILRTEDGGEKESIIDLNHCIGNDNGRFLWGSSDFSASACDIRFDIEGEESVPVLRAVLRDVDNEEHNADVNLAERIGNDNGNLVFN</sequence>
<reference evidence="2 3" key="1">
    <citation type="submission" date="2020-08" db="EMBL/GenBank/DDBJ databases">
        <title>The completed genome sequence of the pathogenic ascomycete fungus Penicillium digitatum.</title>
        <authorList>
            <person name="Wang M."/>
        </authorList>
    </citation>
    <scope>NUCLEOTIDE SEQUENCE [LARGE SCALE GENOMIC DNA]</scope>
    <source>
        <strain evidence="2 3">PdW03</strain>
    </source>
</reference>
<gene>
    <name evidence="2" type="ORF">Pdw03_7471</name>
</gene>
<dbReference type="SUPFAM" id="SSF51322">
    <property type="entry name" value="Cyanovirin-N"/>
    <property type="match status" value="1"/>
</dbReference>
<protein>
    <submittedName>
        <fullName evidence="2">Cyanovirin-N</fullName>
    </submittedName>
</protein>
<evidence type="ECO:0000259" key="1">
    <source>
        <dbReference type="SMART" id="SM01111"/>
    </source>
</evidence>
<dbReference type="AlphaFoldDB" id="A0A7T6XM23"/>
<dbReference type="InterPro" id="IPR036673">
    <property type="entry name" value="Cyanovirin-N_sf"/>
</dbReference>
<dbReference type="Proteomes" id="UP000595662">
    <property type="component" value="Chromosome 2"/>
</dbReference>
<dbReference type="Pfam" id="PF08881">
    <property type="entry name" value="CVNH"/>
    <property type="match status" value="1"/>
</dbReference>
<feature type="domain" description="Cyanovirin-N" evidence="1">
    <location>
        <begin position="2"/>
        <end position="105"/>
    </location>
</feature>
<dbReference type="Gene3D" id="2.30.60.10">
    <property type="entry name" value="Cyanovirin-N"/>
    <property type="match status" value="1"/>
</dbReference>